<organism evidence="4 5">
    <name type="scientific">Chaetoceros tenuissimus</name>
    <dbReference type="NCBI Taxonomy" id="426638"/>
    <lineage>
        <taxon>Eukaryota</taxon>
        <taxon>Sar</taxon>
        <taxon>Stramenopiles</taxon>
        <taxon>Ochrophyta</taxon>
        <taxon>Bacillariophyta</taxon>
        <taxon>Coscinodiscophyceae</taxon>
        <taxon>Chaetocerotophycidae</taxon>
        <taxon>Chaetocerotales</taxon>
        <taxon>Chaetocerotaceae</taxon>
        <taxon>Chaetoceros</taxon>
    </lineage>
</organism>
<sequence length="419" mass="46601">MFMSRVSAFSRQILHESKKSSRIQKILDIPSAASGKRSYCTSSILSGPVVIPSENADPSMKKYKFWNREEYATKGKYDYIINISPDSIQREAKILNLSDPDDEANSALFESLPYGAQILKTGTKLVDFEDVGVNEPNVVFVSPSCPKARKQLPLLLARYPSIEWVHVRSAGIDFVVSDALSELPVFMTNAKGQFSSSLAEYTMMACSYFAKDLPRLMKQQKSKNWEKYDVEELRGKTLGIVGYGDIGRACAKLAHVYGMKIVALRRNPKLSANDPYCSAVYGTDKKSLNKLMSESDYIVSSAPSTVETRGMINADAFDAVKENAVFISLGRGPVIDEDALIAALKNGKLKGAAMDVFCEEPLPESNELWDLENVLISPHNMDQTSTFMHEATEFFVYENLPRFICGQNLLNPVNPKLGY</sequence>
<name>A0AAD3D5R8_9STRA</name>
<dbReference type="InterPro" id="IPR036291">
    <property type="entry name" value="NAD(P)-bd_dom_sf"/>
</dbReference>
<comment type="caution">
    <text evidence="4">The sequence shown here is derived from an EMBL/GenBank/DDBJ whole genome shotgun (WGS) entry which is preliminary data.</text>
</comment>
<proteinExistence type="predicted"/>
<dbReference type="SUPFAM" id="SSF51735">
    <property type="entry name" value="NAD(P)-binding Rossmann-fold domains"/>
    <property type="match status" value="1"/>
</dbReference>
<evidence type="ECO:0000259" key="3">
    <source>
        <dbReference type="Pfam" id="PF02826"/>
    </source>
</evidence>
<dbReference type="PANTHER" id="PTHR43333:SF1">
    <property type="entry name" value="D-ISOMER SPECIFIC 2-HYDROXYACID DEHYDROGENASE NAD-BINDING DOMAIN-CONTAINING PROTEIN"/>
    <property type="match status" value="1"/>
</dbReference>
<reference evidence="4 5" key="1">
    <citation type="journal article" date="2021" name="Sci. Rep.">
        <title>The genome of the diatom Chaetoceros tenuissimus carries an ancient integrated fragment of an extant virus.</title>
        <authorList>
            <person name="Hongo Y."/>
            <person name="Kimura K."/>
            <person name="Takaki Y."/>
            <person name="Yoshida Y."/>
            <person name="Baba S."/>
            <person name="Kobayashi G."/>
            <person name="Nagasaki K."/>
            <person name="Hano T."/>
            <person name="Tomaru Y."/>
        </authorList>
    </citation>
    <scope>NUCLEOTIDE SEQUENCE [LARGE SCALE GENOMIC DNA]</scope>
    <source>
        <strain evidence="4 5">NIES-3715</strain>
    </source>
</reference>
<accession>A0AAD3D5R8</accession>
<evidence type="ECO:0000256" key="1">
    <source>
        <dbReference type="ARBA" id="ARBA00023002"/>
    </source>
</evidence>
<dbReference type="InterPro" id="IPR006140">
    <property type="entry name" value="D-isomer_DH_NAD-bd"/>
</dbReference>
<evidence type="ECO:0000313" key="5">
    <source>
        <dbReference type="Proteomes" id="UP001054902"/>
    </source>
</evidence>
<keyword evidence="2" id="KW-0520">NAD</keyword>
<dbReference type="CDD" id="cd05300">
    <property type="entry name" value="2-Hacid_dh_1"/>
    <property type="match status" value="1"/>
</dbReference>
<dbReference type="PANTHER" id="PTHR43333">
    <property type="entry name" value="2-HACID_DH_C DOMAIN-CONTAINING PROTEIN"/>
    <property type="match status" value="1"/>
</dbReference>
<gene>
    <name evidence="4" type="ORF">CTEN210_14719</name>
</gene>
<dbReference type="EMBL" id="BLLK01000061">
    <property type="protein sequence ID" value="GFH58243.1"/>
    <property type="molecule type" value="Genomic_DNA"/>
</dbReference>
<keyword evidence="5" id="KW-1185">Reference proteome</keyword>
<dbReference type="GO" id="GO:0016491">
    <property type="term" value="F:oxidoreductase activity"/>
    <property type="evidence" value="ECO:0007669"/>
    <property type="project" value="UniProtKB-KW"/>
</dbReference>
<dbReference type="AlphaFoldDB" id="A0AAD3D5R8"/>
<feature type="domain" description="D-isomer specific 2-hydroxyacid dehydrogenase NAD-binding" evidence="3">
    <location>
        <begin position="208"/>
        <end position="379"/>
    </location>
</feature>
<dbReference type="Proteomes" id="UP001054902">
    <property type="component" value="Unassembled WGS sequence"/>
</dbReference>
<evidence type="ECO:0000256" key="2">
    <source>
        <dbReference type="ARBA" id="ARBA00023027"/>
    </source>
</evidence>
<protein>
    <submittedName>
        <fullName evidence="4">2-hydroxyacid dehydrogenase</fullName>
    </submittedName>
</protein>
<dbReference type="Pfam" id="PF02826">
    <property type="entry name" value="2-Hacid_dh_C"/>
    <property type="match status" value="1"/>
</dbReference>
<dbReference type="GO" id="GO:0051287">
    <property type="term" value="F:NAD binding"/>
    <property type="evidence" value="ECO:0007669"/>
    <property type="project" value="InterPro"/>
</dbReference>
<keyword evidence="1" id="KW-0560">Oxidoreductase</keyword>
<dbReference type="Gene3D" id="3.40.50.720">
    <property type="entry name" value="NAD(P)-binding Rossmann-like Domain"/>
    <property type="match status" value="2"/>
</dbReference>
<evidence type="ECO:0000313" key="4">
    <source>
        <dbReference type="EMBL" id="GFH58243.1"/>
    </source>
</evidence>